<comment type="similarity">
    <text evidence="3">Belongs to the bacterial PQQ dehydrogenase family.</text>
</comment>
<evidence type="ECO:0000256" key="9">
    <source>
        <dbReference type="ARBA" id="ARBA00023004"/>
    </source>
</evidence>
<dbReference type="GO" id="GO:0016614">
    <property type="term" value="F:oxidoreductase activity, acting on CH-OH group of donors"/>
    <property type="evidence" value="ECO:0007669"/>
    <property type="project" value="InterPro"/>
</dbReference>
<dbReference type="GO" id="GO:0009055">
    <property type="term" value="F:electron transfer activity"/>
    <property type="evidence" value="ECO:0007669"/>
    <property type="project" value="InterPro"/>
</dbReference>
<evidence type="ECO:0000256" key="7">
    <source>
        <dbReference type="ARBA" id="ARBA00022837"/>
    </source>
</evidence>
<reference evidence="12" key="1">
    <citation type="submission" date="2018-05" db="EMBL/GenBank/DDBJ databases">
        <authorList>
            <person name="Lanie J.A."/>
            <person name="Ng W.-L."/>
            <person name="Kazmierczak K.M."/>
            <person name="Andrzejewski T.M."/>
            <person name="Davidsen T.M."/>
            <person name="Wayne K.J."/>
            <person name="Tettelin H."/>
            <person name="Glass J.I."/>
            <person name="Rusch D."/>
            <person name="Podicherti R."/>
            <person name="Tsui H.-C.T."/>
            <person name="Winkler M.E."/>
        </authorList>
    </citation>
    <scope>NUCLEOTIDE SEQUENCE</scope>
</reference>
<dbReference type="Pfam" id="PF13360">
    <property type="entry name" value="PQQ_2"/>
    <property type="match status" value="1"/>
</dbReference>
<evidence type="ECO:0000256" key="4">
    <source>
        <dbReference type="ARBA" id="ARBA00022617"/>
    </source>
</evidence>
<dbReference type="InterPro" id="IPR036909">
    <property type="entry name" value="Cyt_c-like_dom_sf"/>
</dbReference>
<dbReference type="InterPro" id="IPR009056">
    <property type="entry name" value="Cyt_c-like_dom"/>
</dbReference>
<dbReference type="PROSITE" id="PS51007">
    <property type="entry name" value="CYTC"/>
    <property type="match status" value="1"/>
</dbReference>
<dbReference type="SUPFAM" id="SSF50998">
    <property type="entry name" value="Quinoprotein alcohol dehydrogenase-like"/>
    <property type="match status" value="1"/>
</dbReference>
<dbReference type="InterPro" id="IPR018391">
    <property type="entry name" value="PQQ_b-propeller_rpt"/>
</dbReference>
<protein>
    <recommendedName>
        <fullName evidence="11">Cytochrome c domain-containing protein</fullName>
    </recommendedName>
</protein>
<dbReference type="GO" id="GO:0020037">
    <property type="term" value="F:heme binding"/>
    <property type="evidence" value="ECO:0007669"/>
    <property type="project" value="InterPro"/>
</dbReference>
<dbReference type="AlphaFoldDB" id="A0A381VZ59"/>
<dbReference type="InterPro" id="IPR017512">
    <property type="entry name" value="PQQ_MeOH/EtOH_DH"/>
</dbReference>
<sequence>MKALIAIVAAIVLAIGAFFILQDDAQPDPIATEPQPTTLPESVFGMVDDARIEGALENEPGSWLTYGMDFTERRFSSLTQINRDNVHDLGLAWHKDLGTFHAQEATPLVVDGLIIYPTAWNIVYAVDAVTGETQWVFDPKVDRGRIGTIWAPFSRGIAVYLGRVVVATLDGYLISLDASTGRQIWKVDTIADRSIPYFITGAPRIGGGKIFIGNGGAEWGTRGYTTAYDADTGEQIWRFWSVPGDPSLPFEHPEMELAAKTWKGGEWWKYGGGGNVWSSIVYDAELGQVYLGMGNAAPWARIIRSPGGGDNLFAASIVAVDANTGRMKWYYQQVPGDNWDFTSVQDMALVDLEVDGAMRKVIMQAPKNGFFYVIDRTNGELLRAHPFATVTWASHVDMETGRPVELESGNWDKEAKWIMPGPLGAHNWQAMSVDPETHVVYMGTHDFAWYFKLDPNFQKTGIYKWRAGQMNLGTDLETADIVEGMTSPAADGYLTAFDPLTGKVKWQNQLEHWWNGGVVATAGGLVFQGGGMGNLYAYDKETGEKLWGFNTYTSIIAPPITYAIDGTQYVAILTGSGGAESFIGKESGTATDTYGNHPQLLVFTLGGTDKLKEPQIREQIPPEQPLLTNNRNEVRRGSVLYHDFCAACHGGQAKSFGVMPDLRFIDASKRSAWDNIVLDGALEKLGMGGRGDMITAEQSQRILGYVLFRANADRKKALEEAGEA</sequence>
<dbReference type="PANTHER" id="PTHR32303">
    <property type="entry name" value="QUINOPROTEIN ALCOHOL DEHYDROGENASE (CYTOCHROME C)"/>
    <property type="match status" value="1"/>
</dbReference>
<evidence type="ECO:0000256" key="8">
    <source>
        <dbReference type="ARBA" id="ARBA00023002"/>
    </source>
</evidence>
<evidence type="ECO:0000256" key="2">
    <source>
        <dbReference type="ARBA" id="ARBA00001931"/>
    </source>
</evidence>
<dbReference type="Gene3D" id="1.10.760.10">
    <property type="entry name" value="Cytochrome c-like domain"/>
    <property type="match status" value="1"/>
</dbReference>
<comment type="cofactor">
    <cofactor evidence="2">
        <name>pyrroloquinoline quinone</name>
        <dbReference type="ChEBI" id="CHEBI:58442"/>
    </cofactor>
</comment>
<accession>A0A381VZ59</accession>
<dbReference type="NCBIfam" id="TIGR03075">
    <property type="entry name" value="PQQ_enz_alc_DH"/>
    <property type="match status" value="1"/>
</dbReference>
<evidence type="ECO:0000256" key="3">
    <source>
        <dbReference type="ARBA" id="ARBA00008156"/>
    </source>
</evidence>
<keyword evidence="6" id="KW-0732">Signal</keyword>
<evidence type="ECO:0000256" key="1">
    <source>
        <dbReference type="ARBA" id="ARBA00001913"/>
    </source>
</evidence>
<keyword evidence="8" id="KW-0560">Oxidoreductase</keyword>
<dbReference type="InterPro" id="IPR002372">
    <property type="entry name" value="PQQ_rpt_dom"/>
</dbReference>
<keyword evidence="4" id="KW-0349">Heme</keyword>
<feature type="domain" description="Cytochrome c" evidence="11">
    <location>
        <begin position="632"/>
        <end position="710"/>
    </location>
</feature>
<dbReference type="SUPFAM" id="SSF46626">
    <property type="entry name" value="Cytochrome c"/>
    <property type="match status" value="1"/>
</dbReference>
<dbReference type="GO" id="GO:0005509">
    <property type="term" value="F:calcium ion binding"/>
    <property type="evidence" value="ECO:0007669"/>
    <property type="project" value="InterPro"/>
</dbReference>
<keyword evidence="9" id="KW-0408">Iron</keyword>
<dbReference type="GO" id="GO:0016020">
    <property type="term" value="C:membrane"/>
    <property type="evidence" value="ECO:0007669"/>
    <property type="project" value="InterPro"/>
</dbReference>
<keyword evidence="5" id="KW-0479">Metal-binding</keyword>
<dbReference type="Gene3D" id="2.140.10.10">
    <property type="entry name" value="Quinoprotein alcohol dehydrogenase-like superfamily"/>
    <property type="match status" value="1"/>
</dbReference>
<proteinExistence type="inferred from homology"/>
<keyword evidence="7" id="KW-0106">Calcium</keyword>
<dbReference type="SMART" id="SM00564">
    <property type="entry name" value="PQQ"/>
    <property type="match status" value="6"/>
</dbReference>
<dbReference type="Pfam" id="PF13442">
    <property type="entry name" value="Cytochrome_CBB3"/>
    <property type="match status" value="1"/>
</dbReference>
<comment type="cofactor">
    <cofactor evidence="1">
        <name>Ca(2+)</name>
        <dbReference type="ChEBI" id="CHEBI:29108"/>
    </cofactor>
</comment>
<gene>
    <name evidence="12" type="ORF">METZ01_LOCUS98225</name>
</gene>
<evidence type="ECO:0000256" key="10">
    <source>
        <dbReference type="ARBA" id="ARBA00023157"/>
    </source>
</evidence>
<evidence type="ECO:0000256" key="6">
    <source>
        <dbReference type="ARBA" id="ARBA00022729"/>
    </source>
</evidence>
<evidence type="ECO:0000256" key="5">
    <source>
        <dbReference type="ARBA" id="ARBA00022723"/>
    </source>
</evidence>
<dbReference type="InterPro" id="IPR011047">
    <property type="entry name" value="Quinoprotein_ADH-like_sf"/>
</dbReference>
<name>A0A381VZ59_9ZZZZ</name>
<dbReference type="EMBL" id="UINC01010177">
    <property type="protein sequence ID" value="SVA45371.1"/>
    <property type="molecule type" value="Genomic_DNA"/>
</dbReference>
<dbReference type="Pfam" id="PF01011">
    <property type="entry name" value="PQQ"/>
    <property type="match status" value="1"/>
</dbReference>
<evidence type="ECO:0000313" key="12">
    <source>
        <dbReference type="EMBL" id="SVA45371.1"/>
    </source>
</evidence>
<keyword evidence="10" id="KW-1015">Disulfide bond</keyword>
<organism evidence="12">
    <name type="scientific">marine metagenome</name>
    <dbReference type="NCBI Taxonomy" id="408172"/>
    <lineage>
        <taxon>unclassified sequences</taxon>
        <taxon>metagenomes</taxon>
        <taxon>ecological metagenomes</taxon>
    </lineage>
</organism>
<evidence type="ECO:0000259" key="11">
    <source>
        <dbReference type="PROSITE" id="PS51007"/>
    </source>
</evidence>